<sequence length="250" mass="27037">MAQHNSPSKPAWLLPVIVGVLALIVIALGYFVVAQPTVSQESTAPASTNDDGGGVVDVVPQDEDDQIDLSHIEQREPEDPLAIGPVDAPVTLVVFSDYQCPFCASWSDESLPVMMEYVNDEQLRIEWRDVNVYGADSERAAKAAYAAALQGQFWVYHEELYANGEIRQPDELTEAALTDLADELELDTEQFAADMHSNAVAEQIDVNEQLGLDIGAYSTPAFVVAGKPMVGAQPTDVFVEAVDDALADAQ</sequence>
<keyword evidence="6" id="KW-0812">Transmembrane</keyword>
<keyword evidence="6" id="KW-1133">Transmembrane helix</keyword>
<protein>
    <submittedName>
        <fullName evidence="8">Protein-disulfide isomerase</fullName>
    </submittedName>
</protein>
<keyword evidence="6" id="KW-0472">Membrane</keyword>
<dbReference type="EMBL" id="JAVDYJ010000001">
    <property type="protein sequence ID" value="MDR7346843.1"/>
    <property type="molecule type" value="Genomic_DNA"/>
</dbReference>
<dbReference type="Gene3D" id="3.40.30.10">
    <property type="entry name" value="Glutaredoxin"/>
    <property type="match status" value="1"/>
</dbReference>
<keyword evidence="8" id="KW-0413">Isomerase</keyword>
<dbReference type="PANTHER" id="PTHR13887">
    <property type="entry name" value="GLUTATHIONE S-TRANSFERASE KAPPA"/>
    <property type="match status" value="1"/>
</dbReference>
<dbReference type="Pfam" id="PF13462">
    <property type="entry name" value="Thioredoxin_4"/>
    <property type="match status" value="1"/>
</dbReference>
<dbReference type="InterPro" id="IPR036249">
    <property type="entry name" value="Thioredoxin-like_sf"/>
</dbReference>
<keyword evidence="9" id="KW-1185">Reference proteome</keyword>
<accession>A0ABU2AZQ9</accession>
<gene>
    <name evidence="8" type="ORF">J2S62_001100</name>
</gene>
<dbReference type="InterPro" id="IPR013766">
    <property type="entry name" value="Thioredoxin_domain"/>
</dbReference>
<dbReference type="PANTHER" id="PTHR13887:SF14">
    <property type="entry name" value="DISULFIDE BOND FORMATION PROTEIN D"/>
    <property type="match status" value="1"/>
</dbReference>
<keyword evidence="5" id="KW-0676">Redox-active center</keyword>
<evidence type="ECO:0000256" key="3">
    <source>
        <dbReference type="ARBA" id="ARBA00023002"/>
    </source>
</evidence>
<keyword evidence="3" id="KW-0560">Oxidoreductase</keyword>
<evidence type="ECO:0000256" key="5">
    <source>
        <dbReference type="ARBA" id="ARBA00023284"/>
    </source>
</evidence>
<organism evidence="8 9">
    <name type="scientific">Enteractinococcus fodinae</name>
    <dbReference type="NCBI Taxonomy" id="684663"/>
    <lineage>
        <taxon>Bacteria</taxon>
        <taxon>Bacillati</taxon>
        <taxon>Actinomycetota</taxon>
        <taxon>Actinomycetes</taxon>
        <taxon>Micrococcales</taxon>
        <taxon>Micrococcaceae</taxon>
    </lineage>
</organism>
<evidence type="ECO:0000313" key="9">
    <source>
        <dbReference type="Proteomes" id="UP001183794"/>
    </source>
</evidence>
<evidence type="ECO:0000256" key="6">
    <source>
        <dbReference type="SAM" id="Phobius"/>
    </source>
</evidence>
<name>A0ABU2AZQ9_9MICC</name>
<feature type="domain" description="Thioredoxin" evidence="7">
    <location>
        <begin position="38"/>
        <end position="247"/>
    </location>
</feature>
<evidence type="ECO:0000256" key="1">
    <source>
        <dbReference type="ARBA" id="ARBA00005791"/>
    </source>
</evidence>
<reference evidence="8 9" key="1">
    <citation type="submission" date="2023-07" db="EMBL/GenBank/DDBJ databases">
        <title>Sequencing the genomes of 1000 actinobacteria strains.</title>
        <authorList>
            <person name="Klenk H.-P."/>
        </authorList>
    </citation>
    <scope>NUCLEOTIDE SEQUENCE [LARGE SCALE GENOMIC DNA]</scope>
    <source>
        <strain evidence="8 9">DSM 22966</strain>
    </source>
</reference>
<evidence type="ECO:0000313" key="8">
    <source>
        <dbReference type="EMBL" id="MDR7346843.1"/>
    </source>
</evidence>
<feature type="transmembrane region" description="Helical" evidence="6">
    <location>
        <begin position="12"/>
        <end position="33"/>
    </location>
</feature>
<comment type="caution">
    <text evidence="8">The sequence shown here is derived from an EMBL/GenBank/DDBJ whole genome shotgun (WGS) entry which is preliminary data.</text>
</comment>
<dbReference type="GO" id="GO:0016853">
    <property type="term" value="F:isomerase activity"/>
    <property type="evidence" value="ECO:0007669"/>
    <property type="project" value="UniProtKB-KW"/>
</dbReference>
<keyword evidence="2" id="KW-0732">Signal</keyword>
<proteinExistence type="inferred from homology"/>
<evidence type="ECO:0000259" key="7">
    <source>
        <dbReference type="PROSITE" id="PS51352"/>
    </source>
</evidence>
<keyword evidence="4" id="KW-1015">Disulfide bond</keyword>
<dbReference type="PROSITE" id="PS51352">
    <property type="entry name" value="THIOREDOXIN_2"/>
    <property type="match status" value="1"/>
</dbReference>
<dbReference type="InterPro" id="IPR012336">
    <property type="entry name" value="Thioredoxin-like_fold"/>
</dbReference>
<comment type="similarity">
    <text evidence="1">Belongs to the thioredoxin family. DsbA subfamily.</text>
</comment>
<dbReference type="Proteomes" id="UP001183794">
    <property type="component" value="Unassembled WGS sequence"/>
</dbReference>
<evidence type="ECO:0000256" key="2">
    <source>
        <dbReference type="ARBA" id="ARBA00022729"/>
    </source>
</evidence>
<evidence type="ECO:0000256" key="4">
    <source>
        <dbReference type="ARBA" id="ARBA00023157"/>
    </source>
</evidence>
<dbReference type="SUPFAM" id="SSF52833">
    <property type="entry name" value="Thioredoxin-like"/>
    <property type="match status" value="1"/>
</dbReference>
<dbReference type="RefSeq" id="WP_310172320.1">
    <property type="nucleotide sequence ID" value="NZ_BAABHE010000002.1"/>
</dbReference>